<dbReference type="eggNOG" id="COG0248">
    <property type="taxonomic scope" value="Bacteria"/>
</dbReference>
<feature type="domain" description="Ppx/GppA phosphatase N-terminal" evidence="2">
    <location>
        <begin position="20"/>
        <end position="310"/>
    </location>
</feature>
<dbReference type="Gene3D" id="1.10.3210.10">
    <property type="entry name" value="Hypothetical protein af1432"/>
    <property type="match status" value="1"/>
</dbReference>
<dbReference type="RefSeq" id="WP_038265030.1">
    <property type="nucleotide sequence ID" value="NZ_FSRH01000002.1"/>
</dbReference>
<dbReference type="Gene3D" id="3.30.420.150">
    <property type="entry name" value="Exopolyphosphatase. Domain 2"/>
    <property type="match status" value="1"/>
</dbReference>
<dbReference type="GO" id="GO:0016462">
    <property type="term" value="F:pyrophosphatase activity"/>
    <property type="evidence" value="ECO:0007669"/>
    <property type="project" value="TreeGrafter"/>
</dbReference>
<dbReference type="InterPro" id="IPR048950">
    <property type="entry name" value="Ppx_GppA_C"/>
</dbReference>
<dbReference type="InterPro" id="IPR003695">
    <property type="entry name" value="Ppx_GppA_N"/>
</dbReference>
<gene>
    <name evidence="4" type="ORF">CLIT_11c01250</name>
</gene>
<feature type="domain" description="Ppx/GppA phosphatase C-terminal" evidence="3">
    <location>
        <begin position="327"/>
        <end position="491"/>
    </location>
</feature>
<dbReference type="Pfam" id="PF21447">
    <property type="entry name" value="Ppx-GppA_III"/>
    <property type="match status" value="1"/>
</dbReference>
<dbReference type="OrthoDB" id="9814545at2"/>
<protein>
    <recommendedName>
        <fullName evidence="6">Exopolyphosphatase</fullName>
    </recommendedName>
</protein>
<dbReference type="Pfam" id="PF02541">
    <property type="entry name" value="Ppx-GppA"/>
    <property type="match status" value="1"/>
</dbReference>
<keyword evidence="5" id="KW-1185">Reference proteome</keyword>
<dbReference type="InterPro" id="IPR050273">
    <property type="entry name" value="GppA/Ppx_hydrolase"/>
</dbReference>
<name>A0A069RDK0_PEPLI</name>
<evidence type="ECO:0000259" key="3">
    <source>
        <dbReference type="Pfam" id="PF21447"/>
    </source>
</evidence>
<evidence type="ECO:0000313" key="4">
    <source>
        <dbReference type="EMBL" id="KDR95096.1"/>
    </source>
</evidence>
<dbReference type="Gene3D" id="3.30.420.40">
    <property type="match status" value="1"/>
</dbReference>
<dbReference type="SUPFAM" id="SSF53067">
    <property type="entry name" value="Actin-like ATPase domain"/>
    <property type="match status" value="2"/>
</dbReference>
<reference evidence="4 5" key="1">
    <citation type="submission" date="2014-03" db="EMBL/GenBank/DDBJ databases">
        <title>Genome sequence of Clostridium litorale W6, DSM 5388.</title>
        <authorList>
            <person name="Poehlein A."/>
            <person name="Jagirdar A."/>
            <person name="Khonsari B."/>
            <person name="Chibani C.M."/>
            <person name="Gutierrez Gutierrez D.A."/>
            <person name="Davydova E."/>
            <person name="Alghaithi H.S."/>
            <person name="Nair K.P."/>
            <person name="Dhamotharan K."/>
            <person name="Chandran L."/>
            <person name="G W."/>
            <person name="Daniel R."/>
        </authorList>
    </citation>
    <scope>NUCLEOTIDE SEQUENCE [LARGE SCALE GENOMIC DNA]</scope>
    <source>
        <strain evidence="4 5">W6</strain>
    </source>
</reference>
<organism evidence="4 5">
    <name type="scientific">Peptoclostridium litorale DSM 5388</name>
    <dbReference type="NCBI Taxonomy" id="1121324"/>
    <lineage>
        <taxon>Bacteria</taxon>
        <taxon>Bacillati</taxon>
        <taxon>Bacillota</taxon>
        <taxon>Clostridia</taxon>
        <taxon>Peptostreptococcales</taxon>
        <taxon>Peptoclostridiaceae</taxon>
        <taxon>Peptoclostridium</taxon>
    </lineage>
</organism>
<evidence type="ECO:0000313" key="5">
    <source>
        <dbReference type="Proteomes" id="UP000027946"/>
    </source>
</evidence>
<evidence type="ECO:0000256" key="1">
    <source>
        <dbReference type="ARBA" id="ARBA00007125"/>
    </source>
</evidence>
<proteinExistence type="inferred from homology"/>
<evidence type="ECO:0000259" key="2">
    <source>
        <dbReference type="Pfam" id="PF02541"/>
    </source>
</evidence>
<dbReference type="STRING" id="1121324.CLIT_11c01250"/>
<dbReference type="Proteomes" id="UP000027946">
    <property type="component" value="Unassembled WGS sequence"/>
</dbReference>
<evidence type="ECO:0008006" key="6">
    <source>
        <dbReference type="Google" id="ProtNLM"/>
    </source>
</evidence>
<dbReference type="AlphaFoldDB" id="A0A069RDK0"/>
<sequence length="512" mass="58710">MQKTKLAAAIDIGSNRIRMVIAQIDSEGRISILEELRQSTNIGKDTFTYGKISPQVIHETCDILKKFVMKMQEYRVENVRAVATSGIREAENKSFVLEQIRMKTGFEVEVINNAEERFLTAKAIKYYMPESHQDARKKVLLVNIGSGGLEVSSFVDKKLKGTYYLKLGSLRLKEILSDIENITLHFPSIMEEFIEAKMLPVKNHIESLDIDGFIALGSGVNTILGLSDTKKVGERNEIIQKSEIDRIYGEIFSKTAIQISKKHDIVHSEAQVLLPSVMIFKKLLDMTSAKFMYAPWVSLRHGILVDTMDKSYKYGINKSLDEDIISSTRYIGEKYNYEKVHSEYVERLALSIFDQTKKLHKLKKNHRKYLQVASILHDVGKIMSYENHNMNSYNIIKAQNIIGFSNREVEIIANIARYHGEEEPKPYHDTFERLGFADQIVVAKLSAILKLADALDKSHAQKVEELKISGRDEELVFKIKSKKDTFLEKWTFIQKTRLFEEVMGTRIIIKAK</sequence>
<dbReference type="PANTHER" id="PTHR30005">
    <property type="entry name" value="EXOPOLYPHOSPHATASE"/>
    <property type="match status" value="1"/>
</dbReference>
<dbReference type="InterPro" id="IPR003607">
    <property type="entry name" value="HD/PDEase_dom"/>
</dbReference>
<dbReference type="PANTHER" id="PTHR30005:SF0">
    <property type="entry name" value="RETROGRADE REGULATION PROTEIN 2"/>
    <property type="match status" value="1"/>
</dbReference>
<dbReference type="SUPFAM" id="SSF109604">
    <property type="entry name" value="HD-domain/PDEase-like"/>
    <property type="match status" value="1"/>
</dbReference>
<dbReference type="CDD" id="cd24006">
    <property type="entry name" value="ASKHA_NBD_PPX_GppA"/>
    <property type="match status" value="1"/>
</dbReference>
<comment type="caution">
    <text evidence="4">The sequence shown here is derived from an EMBL/GenBank/DDBJ whole genome shotgun (WGS) entry which is preliminary data.</text>
</comment>
<comment type="similarity">
    <text evidence="1">Belongs to the GppA/Ppx family.</text>
</comment>
<dbReference type="EMBL" id="JJMM01000011">
    <property type="protein sequence ID" value="KDR95096.1"/>
    <property type="molecule type" value="Genomic_DNA"/>
</dbReference>
<dbReference type="InterPro" id="IPR043129">
    <property type="entry name" value="ATPase_NBD"/>
</dbReference>
<accession>A0A069RDK0</accession>
<dbReference type="CDD" id="cd00077">
    <property type="entry name" value="HDc"/>
    <property type="match status" value="1"/>
</dbReference>